<dbReference type="AlphaFoldDB" id="A0A939SR86"/>
<reference evidence="2" key="1">
    <citation type="submission" date="2021-03" db="EMBL/GenBank/DDBJ databases">
        <title>Molecular epidemiology and mechanisms of colistin and carbapenem resistance in Enterobacteriaceae from clinical isolates, the environment and porcine samples in Pretoria, South Africa.</title>
        <authorList>
            <person name="Bogoshi D."/>
            <person name="Mbelle N.M."/>
            <person name="Naidoo V."/>
            <person name="Osei Sekyere J."/>
        </authorList>
    </citation>
    <scope>NUCLEOTIDE SEQUENCE</scope>
    <source>
        <strain evidence="2">C080</strain>
    </source>
</reference>
<feature type="region of interest" description="Disordered" evidence="1">
    <location>
        <begin position="1"/>
        <end position="38"/>
    </location>
</feature>
<feature type="compositionally biased region" description="Low complexity" evidence="1">
    <location>
        <begin position="24"/>
        <end position="38"/>
    </location>
</feature>
<comment type="caution">
    <text evidence="2">The sequence shown here is derived from an EMBL/GenBank/DDBJ whole genome shotgun (WGS) entry which is preliminary data.</text>
</comment>
<proteinExistence type="predicted"/>
<accession>A0A939SR86</accession>
<evidence type="ECO:0000256" key="1">
    <source>
        <dbReference type="SAM" id="MobiDB-lite"/>
    </source>
</evidence>
<evidence type="ECO:0000313" key="2">
    <source>
        <dbReference type="EMBL" id="MBO2006986.1"/>
    </source>
</evidence>
<protein>
    <submittedName>
        <fullName evidence="2">Uncharacterized protein</fullName>
    </submittedName>
</protein>
<organism evidence="2">
    <name type="scientific">Serratia marcescens</name>
    <dbReference type="NCBI Taxonomy" id="615"/>
    <lineage>
        <taxon>Bacteria</taxon>
        <taxon>Pseudomonadati</taxon>
        <taxon>Pseudomonadota</taxon>
        <taxon>Gammaproteobacteria</taxon>
        <taxon>Enterobacterales</taxon>
        <taxon>Yersiniaceae</taxon>
        <taxon>Serratia</taxon>
    </lineage>
</organism>
<name>A0A939SR86_SERMA</name>
<sequence length="65" mass="7174">MNTLLRRPLAGSKPAADASDIHPAGRSAAAGRARPLPADWGVRSMMESDYDQKDRFSYWARSSPR</sequence>
<gene>
    <name evidence="2" type="ORF">J4732_13615</name>
</gene>
<dbReference type="EMBL" id="JAGETR010000083">
    <property type="protein sequence ID" value="MBO2006986.1"/>
    <property type="molecule type" value="Genomic_DNA"/>
</dbReference>